<keyword evidence="2" id="KW-1133">Transmembrane helix</keyword>
<accession>A0A319ER09</accession>
<gene>
    <name evidence="3" type="ORF">BO78DRAFT_399978</name>
</gene>
<feature type="compositionally biased region" description="Basic and acidic residues" evidence="1">
    <location>
        <begin position="113"/>
        <end position="122"/>
    </location>
</feature>
<keyword evidence="2" id="KW-0472">Membrane</keyword>
<proteinExistence type="predicted"/>
<name>A0A319ER09_ASPSB</name>
<evidence type="ECO:0000256" key="2">
    <source>
        <dbReference type="SAM" id="Phobius"/>
    </source>
</evidence>
<sequence>MDYIQVPPKVKLLARKTTDDDDQACDFTSDLPPTQRQHFDIRLQLFTRFFPILFQDQPSLPITNNALPGLVPTPLPKDTTLHRRRPKFPRDSRTRTQESQGSNLPKARPGTARADECNKEREEHEEDNAGSCGIVVSEGWALDKHHMTLPLLVAILLGVVVTARFLFGWDTAWTVGAFFVALISLLLCISYQL</sequence>
<dbReference type="VEuPathDB" id="FungiDB:BO78DRAFT_399978"/>
<evidence type="ECO:0000256" key="1">
    <source>
        <dbReference type="SAM" id="MobiDB-lite"/>
    </source>
</evidence>
<feature type="region of interest" description="Disordered" evidence="1">
    <location>
        <begin position="63"/>
        <end position="125"/>
    </location>
</feature>
<keyword evidence="2" id="KW-0812">Transmembrane</keyword>
<organism evidence="3 4">
    <name type="scientific">Aspergillus sclerotiicarbonarius (strain CBS 121057 / IBT 28362)</name>
    <dbReference type="NCBI Taxonomy" id="1448318"/>
    <lineage>
        <taxon>Eukaryota</taxon>
        <taxon>Fungi</taxon>
        <taxon>Dikarya</taxon>
        <taxon>Ascomycota</taxon>
        <taxon>Pezizomycotina</taxon>
        <taxon>Eurotiomycetes</taxon>
        <taxon>Eurotiomycetidae</taxon>
        <taxon>Eurotiales</taxon>
        <taxon>Aspergillaceae</taxon>
        <taxon>Aspergillus</taxon>
        <taxon>Aspergillus subgen. Circumdati</taxon>
    </lineage>
</organism>
<evidence type="ECO:0000313" key="3">
    <source>
        <dbReference type="EMBL" id="PYI03219.1"/>
    </source>
</evidence>
<feature type="transmembrane region" description="Helical" evidence="2">
    <location>
        <begin position="149"/>
        <end position="167"/>
    </location>
</feature>
<dbReference type="EMBL" id="KZ826383">
    <property type="protein sequence ID" value="PYI03219.1"/>
    <property type="molecule type" value="Genomic_DNA"/>
</dbReference>
<reference evidence="3 4" key="1">
    <citation type="submission" date="2018-02" db="EMBL/GenBank/DDBJ databases">
        <title>The genomes of Aspergillus section Nigri reveals drivers in fungal speciation.</title>
        <authorList>
            <consortium name="DOE Joint Genome Institute"/>
            <person name="Vesth T.C."/>
            <person name="Nybo J."/>
            <person name="Theobald S."/>
            <person name="Brandl J."/>
            <person name="Frisvad J.C."/>
            <person name="Nielsen K.F."/>
            <person name="Lyhne E.K."/>
            <person name="Kogle M.E."/>
            <person name="Kuo A."/>
            <person name="Riley R."/>
            <person name="Clum A."/>
            <person name="Nolan M."/>
            <person name="Lipzen A."/>
            <person name="Salamov A."/>
            <person name="Henrissat B."/>
            <person name="Wiebenga A."/>
            <person name="De vries R.P."/>
            <person name="Grigoriev I.V."/>
            <person name="Mortensen U.H."/>
            <person name="Andersen M.R."/>
            <person name="Baker S.E."/>
        </authorList>
    </citation>
    <scope>NUCLEOTIDE SEQUENCE [LARGE SCALE GENOMIC DNA]</scope>
    <source>
        <strain evidence="3 4">CBS 121057</strain>
    </source>
</reference>
<feature type="transmembrane region" description="Helical" evidence="2">
    <location>
        <begin position="173"/>
        <end position="191"/>
    </location>
</feature>
<dbReference type="AlphaFoldDB" id="A0A319ER09"/>
<evidence type="ECO:0000313" key="4">
    <source>
        <dbReference type="Proteomes" id="UP000248423"/>
    </source>
</evidence>
<protein>
    <submittedName>
        <fullName evidence="3">Uncharacterized protein</fullName>
    </submittedName>
</protein>
<keyword evidence="4" id="KW-1185">Reference proteome</keyword>
<dbReference type="Proteomes" id="UP000248423">
    <property type="component" value="Unassembled WGS sequence"/>
</dbReference>
<dbReference type="OrthoDB" id="5103744at2759"/>